<keyword evidence="2" id="KW-0808">Transferase</keyword>
<evidence type="ECO:0000256" key="2">
    <source>
        <dbReference type="ARBA" id="ARBA00022679"/>
    </source>
</evidence>
<dbReference type="GO" id="GO:0003723">
    <property type="term" value="F:RNA binding"/>
    <property type="evidence" value="ECO:0007669"/>
    <property type="project" value="InterPro"/>
</dbReference>
<dbReference type="InterPro" id="IPR029064">
    <property type="entry name" value="Ribosomal_eL30-like_sf"/>
</dbReference>
<dbReference type="Pfam" id="PF00588">
    <property type="entry name" value="SpoU_methylase"/>
    <property type="match status" value="1"/>
</dbReference>
<dbReference type="InterPro" id="IPR001537">
    <property type="entry name" value="SpoU_MeTrfase"/>
</dbReference>
<dbReference type="HOGENOM" id="CLU_021322_3_3_11"/>
<comment type="caution">
    <text evidence="5">The sequence shown here is derived from an EMBL/GenBank/DDBJ whole genome shotgun (WGS) entry which is preliminary data.</text>
</comment>
<evidence type="ECO:0000259" key="4">
    <source>
        <dbReference type="Pfam" id="PF00588"/>
    </source>
</evidence>
<dbReference type="eggNOG" id="COG0566">
    <property type="taxonomic scope" value="Bacteria"/>
</dbReference>
<dbReference type="PANTHER" id="PTHR43191:SF12">
    <property type="entry name" value="RRNA METHYLASE"/>
    <property type="match status" value="1"/>
</dbReference>
<dbReference type="CDD" id="cd18095">
    <property type="entry name" value="SpoU-like_rRNA-MTase"/>
    <property type="match status" value="1"/>
</dbReference>
<dbReference type="Gene3D" id="3.40.1280.10">
    <property type="match status" value="1"/>
</dbReference>
<proteinExistence type="predicted"/>
<keyword evidence="6" id="KW-1185">Reference proteome</keyword>
<dbReference type="STRING" id="1235794.C811_02443"/>
<dbReference type="AlphaFoldDB" id="R9KUL3"/>
<dbReference type="SUPFAM" id="SSF55315">
    <property type="entry name" value="L30e-like"/>
    <property type="match status" value="1"/>
</dbReference>
<organism evidence="5 6">
    <name type="scientific">Adlercreutzia caecimuris B7</name>
    <dbReference type="NCBI Taxonomy" id="1235794"/>
    <lineage>
        <taxon>Bacteria</taxon>
        <taxon>Bacillati</taxon>
        <taxon>Actinomycetota</taxon>
        <taxon>Coriobacteriia</taxon>
        <taxon>Eggerthellales</taxon>
        <taxon>Eggerthellaceae</taxon>
        <taxon>Adlercreutzia</taxon>
    </lineage>
</organism>
<dbReference type="InterPro" id="IPR051259">
    <property type="entry name" value="rRNA_Methyltransferase"/>
</dbReference>
<dbReference type="GO" id="GO:0008173">
    <property type="term" value="F:RNA methyltransferase activity"/>
    <property type="evidence" value="ECO:0007669"/>
    <property type="project" value="InterPro"/>
</dbReference>
<dbReference type="GO" id="GO:0006396">
    <property type="term" value="P:RNA processing"/>
    <property type="evidence" value="ECO:0007669"/>
    <property type="project" value="InterPro"/>
</dbReference>
<dbReference type="GO" id="GO:0032259">
    <property type="term" value="P:methylation"/>
    <property type="evidence" value="ECO:0007669"/>
    <property type="project" value="UniProtKB-KW"/>
</dbReference>
<evidence type="ECO:0000313" key="6">
    <source>
        <dbReference type="Proteomes" id="UP000014204"/>
    </source>
</evidence>
<dbReference type="PATRIC" id="fig|1235794.3.peg.2416"/>
<keyword evidence="1" id="KW-0489">Methyltransferase</keyword>
<evidence type="ECO:0000256" key="1">
    <source>
        <dbReference type="ARBA" id="ARBA00022603"/>
    </source>
</evidence>
<sequence>MPRNLAAAGRHGTADAAEAGKPPVEDEQSFPTHLAPFASMTDGELRDPKQLVGLARACDADADPDRLADGLFIAESVNVIARALDAGCTPFAVLTDKRWERAAAPLLARIRAAAPAAPVIVAPTEEVRAVTGYRETRGPLCCFHRPPRPDLAALLTRAHRVAVLEDVTNYTNIGAIFRSAAALGIDAVLLTPACHDPLFRRASRVSMGTVFQVPWVHLEGERTWAAQGCALLREAGFATVALALTDTALPITDARLKSAEKLALVLGTEGDGLAADTIAACDMTARIPMAHGVDSLNVAAASAVAFWETRWEDRGQASRER</sequence>
<feature type="compositionally biased region" description="Low complexity" evidence="3">
    <location>
        <begin position="1"/>
        <end position="19"/>
    </location>
</feature>
<protein>
    <recommendedName>
        <fullName evidence="4">tRNA/rRNA methyltransferase SpoU type domain-containing protein</fullName>
    </recommendedName>
</protein>
<feature type="domain" description="tRNA/rRNA methyltransferase SpoU type" evidence="4">
    <location>
        <begin position="161"/>
        <end position="306"/>
    </location>
</feature>
<evidence type="ECO:0000256" key="3">
    <source>
        <dbReference type="SAM" id="MobiDB-lite"/>
    </source>
</evidence>
<accession>R9KUL3</accession>
<dbReference type="PANTHER" id="PTHR43191">
    <property type="entry name" value="RRNA METHYLTRANSFERASE 3"/>
    <property type="match status" value="1"/>
</dbReference>
<dbReference type="InterPro" id="IPR029028">
    <property type="entry name" value="Alpha/beta_knot_MTases"/>
</dbReference>
<dbReference type="EMBL" id="ASSY01000010">
    <property type="protein sequence ID" value="EOS49978.1"/>
    <property type="molecule type" value="Genomic_DNA"/>
</dbReference>
<evidence type="ECO:0000313" key="5">
    <source>
        <dbReference type="EMBL" id="EOS49978.1"/>
    </source>
</evidence>
<gene>
    <name evidence="5" type="ORF">C811_02443</name>
</gene>
<dbReference type="SUPFAM" id="SSF75217">
    <property type="entry name" value="alpha/beta knot"/>
    <property type="match status" value="1"/>
</dbReference>
<name>R9KUL3_9ACTN</name>
<reference evidence="5 6" key="1">
    <citation type="submission" date="2013-04" db="EMBL/GenBank/DDBJ databases">
        <title>The Genome Sequence of Enterorhabdus caecimuris B7.</title>
        <authorList>
            <consortium name="The Broad Institute Genomics Platform"/>
            <consortium name="The Broad Institute Genome Sequencing Center for Infectious Disease"/>
            <person name="Earl A."/>
            <person name="Xavier R."/>
            <person name="Elson C."/>
            <person name="Duck W."/>
            <person name="Walker B."/>
            <person name="Young S."/>
            <person name="Zeng Q."/>
            <person name="Gargeya S."/>
            <person name="Fitzgerald M."/>
            <person name="Haas B."/>
            <person name="Abouelleil A."/>
            <person name="Allen A.W."/>
            <person name="Alvarado L."/>
            <person name="Arachchi H.M."/>
            <person name="Berlin A.M."/>
            <person name="Chapman S.B."/>
            <person name="Gainer-Dewar J."/>
            <person name="Goldberg J."/>
            <person name="Griggs A."/>
            <person name="Gujja S."/>
            <person name="Hansen M."/>
            <person name="Howarth C."/>
            <person name="Imamovic A."/>
            <person name="Ireland A."/>
            <person name="Larimer J."/>
            <person name="McCowan C."/>
            <person name="Murphy C."/>
            <person name="Pearson M."/>
            <person name="Poon T.W."/>
            <person name="Priest M."/>
            <person name="Roberts A."/>
            <person name="Saif S."/>
            <person name="Shea T."/>
            <person name="Sisk P."/>
            <person name="Sykes S."/>
            <person name="Wortman J."/>
            <person name="Nusbaum C."/>
            <person name="Birren B."/>
        </authorList>
    </citation>
    <scope>NUCLEOTIDE SEQUENCE [LARGE SCALE GENOMIC DNA]</scope>
    <source>
        <strain evidence="5 6">B7</strain>
    </source>
</reference>
<dbReference type="Proteomes" id="UP000014204">
    <property type="component" value="Unassembled WGS sequence"/>
</dbReference>
<feature type="region of interest" description="Disordered" evidence="3">
    <location>
        <begin position="1"/>
        <end position="29"/>
    </location>
</feature>
<dbReference type="OrthoDB" id="3190829at2"/>
<dbReference type="InterPro" id="IPR029026">
    <property type="entry name" value="tRNA_m1G_MTases_N"/>
</dbReference>